<keyword evidence="3" id="KW-1185">Reference proteome</keyword>
<comment type="caution">
    <text evidence="2">The sequence shown here is derived from an EMBL/GenBank/DDBJ whole genome shotgun (WGS) entry which is preliminary data.</text>
</comment>
<dbReference type="Proteomes" id="UP000825729">
    <property type="component" value="Unassembled WGS sequence"/>
</dbReference>
<evidence type="ECO:0000313" key="3">
    <source>
        <dbReference type="Proteomes" id="UP000825729"/>
    </source>
</evidence>
<organism evidence="2 3">
    <name type="scientific">Aristolochia fimbriata</name>
    <name type="common">White veined hardy Dutchman's pipe vine</name>
    <dbReference type="NCBI Taxonomy" id="158543"/>
    <lineage>
        <taxon>Eukaryota</taxon>
        <taxon>Viridiplantae</taxon>
        <taxon>Streptophyta</taxon>
        <taxon>Embryophyta</taxon>
        <taxon>Tracheophyta</taxon>
        <taxon>Spermatophyta</taxon>
        <taxon>Magnoliopsida</taxon>
        <taxon>Magnoliidae</taxon>
        <taxon>Piperales</taxon>
        <taxon>Aristolochiaceae</taxon>
        <taxon>Aristolochia</taxon>
    </lineage>
</organism>
<reference evidence="2 3" key="1">
    <citation type="submission" date="2021-07" db="EMBL/GenBank/DDBJ databases">
        <title>The Aristolochia fimbriata genome: insights into angiosperm evolution, floral development and chemical biosynthesis.</title>
        <authorList>
            <person name="Jiao Y."/>
        </authorList>
    </citation>
    <scope>NUCLEOTIDE SEQUENCE [LARGE SCALE GENOMIC DNA]</scope>
    <source>
        <strain evidence="2">IBCAS-2021</strain>
        <tissue evidence="2">Leaf</tissue>
    </source>
</reference>
<name>A0AAV7EF34_ARIFI</name>
<evidence type="ECO:0000313" key="2">
    <source>
        <dbReference type="EMBL" id="KAG9447269.1"/>
    </source>
</evidence>
<sequence>MAHTVWFYEHMHGNVPAFVYDPSFKLSDKEAFSHVLKWGTRNYIHEGTYKFVLNVNGILKSLSCLQPISSQEASYISPLEEGSTPEVRASTPLREASTSVTEAPNPIFGEINTLGEETTPFDDFMDTSQLTRVNHNSNSKELDAFKEWFKDLQEQVFL</sequence>
<feature type="region of interest" description="Disordered" evidence="1">
    <location>
        <begin position="79"/>
        <end position="99"/>
    </location>
</feature>
<accession>A0AAV7EF34</accession>
<protein>
    <submittedName>
        <fullName evidence="2">Uncharacterized protein</fullName>
    </submittedName>
</protein>
<gene>
    <name evidence="2" type="ORF">H6P81_013397</name>
</gene>
<dbReference type="AlphaFoldDB" id="A0AAV7EF34"/>
<proteinExistence type="predicted"/>
<evidence type="ECO:0000256" key="1">
    <source>
        <dbReference type="SAM" id="MobiDB-lite"/>
    </source>
</evidence>
<dbReference type="EMBL" id="JAINDJ010000005">
    <property type="protein sequence ID" value="KAG9447269.1"/>
    <property type="molecule type" value="Genomic_DNA"/>
</dbReference>